<reference evidence="8" key="1">
    <citation type="submission" date="2018-06" db="EMBL/GenBank/DDBJ databases">
        <title>Genome assembly of Danube salmon.</title>
        <authorList>
            <person name="Macqueen D.J."/>
            <person name="Gundappa M.K."/>
        </authorList>
    </citation>
    <scope>NUCLEOTIDE SEQUENCE [LARGE SCALE GENOMIC DNA]</scope>
</reference>
<reference evidence="7" key="3">
    <citation type="submission" date="2025-09" db="UniProtKB">
        <authorList>
            <consortium name="Ensembl"/>
        </authorList>
    </citation>
    <scope>IDENTIFICATION</scope>
</reference>
<keyword evidence="8" id="KW-1185">Reference proteome</keyword>
<protein>
    <submittedName>
        <fullName evidence="7">Bet1 golgi vesicular membrane trafficking protein</fullName>
    </submittedName>
</protein>
<comment type="subcellular location">
    <subcellularLocation>
        <location evidence="1">Membrane</location>
        <topology evidence="1">Single-pass membrane protein</topology>
    </subcellularLocation>
</comment>
<evidence type="ECO:0000256" key="6">
    <source>
        <dbReference type="SAM" id="Phobius"/>
    </source>
</evidence>
<evidence type="ECO:0000256" key="4">
    <source>
        <dbReference type="ARBA" id="ARBA00022989"/>
    </source>
</evidence>
<dbReference type="GeneTree" id="ENSGT00940000163414"/>
<reference evidence="7" key="2">
    <citation type="submission" date="2025-08" db="UniProtKB">
        <authorList>
            <consortium name="Ensembl"/>
        </authorList>
    </citation>
    <scope>IDENTIFICATION</scope>
</reference>
<evidence type="ECO:0000256" key="5">
    <source>
        <dbReference type="ARBA" id="ARBA00023136"/>
    </source>
</evidence>
<sequence length="115" mass="12879">VRRFGQLIGFVYCVTGEGGLPGNYVASGYSAYEMENEHLLEGLGAKVSALKRVSIPCSQRSPFHDSDFDSMGGLLGATNGRVKQLSRGSQNKLFCYMLFFCFLVFTILYWFIKLR</sequence>
<keyword evidence="4 6" id="KW-1133">Transmembrane helix</keyword>
<dbReference type="Proteomes" id="UP000314982">
    <property type="component" value="Unassembled WGS sequence"/>
</dbReference>
<accession>A0A4W5LL93</accession>
<proteinExistence type="predicted"/>
<keyword evidence="5 6" id="KW-0472">Membrane</keyword>
<keyword evidence="2" id="KW-0813">Transport</keyword>
<evidence type="ECO:0000256" key="1">
    <source>
        <dbReference type="ARBA" id="ARBA00004167"/>
    </source>
</evidence>
<keyword evidence="3 6" id="KW-0812">Transmembrane</keyword>
<evidence type="ECO:0000313" key="7">
    <source>
        <dbReference type="Ensembl" id="ENSHHUP00000026085.1"/>
    </source>
</evidence>
<dbReference type="GO" id="GO:0016020">
    <property type="term" value="C:membrane"/>
    <property type="evidence" value="ECO:0007669"/>
    <property type="project" value="UniProtKB-SubCell"/>
</dbReference>
<evidence type="ECO:0000313" key="8">
    <source>
        <dbReference type="Proteomes" id="UP000314982"/>
    </source>
</evidence>
<evidence type="ECO:0000256" key="3">
    <source>
        <dbReference type="ARBA" id="ARBA00022692"/>
    </source>
</evidence>
<dbReference type="PANTHER" id="PTHR12791">
    <property type="entry name" value="GOLGI SNARE BET1-RELATED"/>
    <property type="match status" value="1"/>
</dbReference>
<evidence type="ECO:0000256" key="2">
    <source>
        <dbReference type="ARBA" id="ARBA00022448"/>
    </source>
</evidence>
<dbReference type="Ensembl" id="ENSHHUT00000027116.1">
    <property type="protein sequence ID" value="ENSHHUP00000026085.1"/>
    <property type="gene ID" value="ENSHHUG00000016324.1"/>
</dbReference>
<dbReference type="AlphaFoldDB" id="A0A4W5LL93"/>
<name>A0A4W5LL93_9TELE</name>
<organism evidence="7 8">
    <name type="scientific">Hucho hucho</name>
    <name type="common">huchen</name>
    <dbReference type="NCBI Taxonomy" id="62062"/>
    <lineage>
        <taxon>Eukaryota</taxon>
        <taxon>Metazoa</taxon>
        <taxon>Chordata</taxon>
        <taxon>Craniata</taxon>
        <taxon>Vertebrata</taxon>
        <taxon>Euteleostomi</taxon>
        <taxon>Actinopterygii</taxon>
        <taxon>Neopterygii</taxon>
        <taxon>Teleostei</taxon>
        <taxon>Protacanthopterygii</taxon>
        <taxon>Salmoniformes</taxon>
        <taxon>Salmonidae</taxon>
        <taxon>Salmoninae</taxon>
        <taxon>Hucho</taxon>
    </lineage>
</organism>
<feature type="transmembrane region" description="Helical" evidence="6">
    <location>
        <begin position="93"/>
        <end position="112"/>
    </location>
</feature>